<dbReference type="PANTHER" id="PTHR28058:SF1">
    <property type="entry name" value="SMALL RIBOSOMAL SUBUNIT PROTEIN BS1M"/>
    <property type="match status" value="1"/>
</dbReference>
<dbReference type="AlphaFoldDB" id="A0A0J9XJH7"/>
<evidence type="ECO:0000256" key="1">
    <source>
        <dbReference type="SAM" id="MobiDB-lite"/>
    </source>
</evidence>
<dbReference type="Pfam" id="PF11709">
    <property type="entry name" value="Mit_ribos_Mrp51"/>
    <property type="match status" value="1"/>
</dbReference>
<comment type="caution">
    <text evidence="2">The sequence shown here is derived from an EMBL/GenBank/DDBJ whole genome shotgun (WGS) entry which is preliminary data.</text>
</comment>
<keyword evidence="3" id="KW-1185">Reference proteome</keyword>
<evidence type="ECO:0000313" key="3">
    <source>
        <dbReference type="Proteomes" id="UP000242525"/>
    </source>
</evidence>
<reference evidence="2" key="1">
    <citation type="submission" date="2014-03" db="EMBL/GenBank/DDBJ databases">
        <authorList>
            <person name="Casaregola S."/>
        </authorList>
    </citation>
    <scope>NUCLEOTIDE SEQUENCE [LARGE SCALE GENOMIC DNA]</scope>
    <source>
        <strain evidence="2">CLIB 918</strain>
    </source>
</reference>
<keyword evidence="2" id="KW-0687">Ribonucleoprotein</keyword>
<protein>
    <submittedName>
        <fullName evidence="2">Similar to Saccharomyces cerevisiae YPL118W MRP51 Mitochondrial ribosomal protein of the small subunit</fullName>
    </submittedName>
</protein>
<dbReference type="Proteomes" id="UP000242525">
    <property type="component" value="Unassembled WGS sequence"/>
</dbReference>
<dbReference type="OrthoDB" id="3913595at2759"/>
<dbReference type="InterPro" id="IPR016712">
    <property type="entry name" value="Rbsml_bS1m-like"/>
</dbReference>
<dbReference type="GO" id="GO:0005763">
    <property type="term" value="C:mitochondrial small ribosomal subunit"/>
    <property type="evidence" value="ECO:0007669"/>
    <property type="project" value="TreeGrafter"/>
</dbReference>
<name>A0A0J9XJH7_GEOCN</name>
<accession>A0A0J9XJH7</accession>
<dbReference type="PANTHER" id="PTHR28058">
    <property type="entry name" value="37S RIBOSOMAL PROTEIN MRP51, MITOCHONDRIAL"/>
    <property type="match status" value="1"/>
</dbReference>
<dbReference type="GO" id="GO:0003735">
    <property type="term" value="F:structural constituent of ribosome"/>
    <property type="evidence" value="ECO:0007669"/>
    <property type="project" value="TreeGrafter"/>
</dbReference>
<keyword evidence="2" id="KW-0689">Ribosomal protein</keyword>
<feature type="region of interest" description="Disordered" evidence="1">
    <location>
        <begin position="36"/>
        <end position="56"/>
    </location>
</feature>
<proteinExistence type="predicted"/>
<sequence>MRKWAAFPREIRQPSSRVSDTAFDNAFRKSRLNSLPKRERDVPHRQLSRKQKRQAPIDQVITTTSASFYRQDWGLKRPIPWRNTKFVTLEENDTSTGMTDFNPGDKYTMIQNRIRELQRPVSSILAKNKSQPKQLKRDGLFQPLYIEPLETPSRRPSAFSTKTIQSENPHSSASLITNTVSSPLNQLQNSTFSQPSTAHDSLRNPVATAGLCYHLPGTLDNRPMHGRTLNSALYTNKEIPPVSRPEGTIFPGRLIKSDASAANVAGVTASANIVNASITEVQNRQLVYDVVQPFTVQSIEMTKQGAIDMIVRVVAEQKQRYAGSRRRGNAALLSNRKRKSDDDDDLLGLVNDSI</sequence>
<organism evidence="2 3">
    <name type="scientific">Geotrichum candidum</name>
    <name type="common">Oospora lactis</name>
    <name type="synonym">Dipodascus geotrichum</name>
    <dbReference type="NCBI Taxonomy" id="1173061"/>
    <lineage>
        <taxon>Eukaryota</taxon>
        <taxon>Fungi</taxon>
        <taxon>Dikarya</taxon>
        <taxon>Ascomycota</taxon>
        <taxon>Saccharomycotina</taxon>
        <taxon>Dipodascomycetes</taxon>
        <taxon>Dipodascales</taxon>
        <taxon>Dipodascaceae</taxon>
        <taxon>Geotrichum</taxon>
    </lineage>
</organism>
<dbReference type="GO" id="GO:0070124">
    <property type="term" value="P:mitochondrial translational initiation"/>
    <property type="evidence" value="ECO:0007669"/>
    <property type="project" value="TreeGrafter"/>
</dbReference>
<dbReference type="EMBL" id="CCBN010000023">
    <property type="protein sequence ID" value="CDO57620.1"/>
    <property type="molecule type" value="Genomic_DNA"/>
</dbReference>
<evidence type="ECO:0000313" key="2">
    <source>
        <dbReference type="EMBL" id="CDO57620.1"/>
    </source>
</evidence>
<gene>
    <name evidence="2" type="ORF">BN980_GECA23s01055g</name>
</gene>